<evidence type="ECO:0000313" key="2">
    <source>
        <dbReference type="EMBL" id="GIE12452.1"/>
    </source>
</evidence>
<dbReference type="EMBL" id="BOMM01000039">
    <property type="protein sequence ID" value="GIE12452.1"/>
    <property type="molecule type" value="Genomic_DNA"/>
</dbReference>
<evidence type="ECO:0000256" key="1">
    <source>
        <dbReference type="SAM" id="MobiDB-lite"/>
    </source>
</evidence>
<dbReference type="AlphaFoldDB" id="A0A919MLP9"/>
<reference evidence="2" key="1">
    <citation type="submission" date="2021-01" db="EMBL/GenBank/DDBJ databases">
        <title>Whole genome shotgun sequence of Actinoplanes ferrugineus NBRC 15555.</title>
        <authorList>
            <person name="Komaki H."/>
            <person name="Tamura T."/>
        </authorList>
    </citation>
    <scope>NUCLEOTIDE SEQUENCE</scope>
    <source>
        <strain evidence="2">NBRC 15555</strain>
    </source>
</reference>
<protein>
    <submittedName>
        <fullName evidence="2">Uncharacterized protein</fullName>
    </submittedName>
</protein>
<keyword evidence="3" id="KW-1185">Reference proteome</keyword>
<evidence type="ECO:0000313" key="3">
    <source>
        <dbReference type="Proteomes" id="UP000598174"/>
    </source>
</evidence>
<sequence length="100" mass="11134">MYDKRPSTVRAATIARSISSTAPPYLAARRNTVLPARRSLHKFDVSDRYIGRKSFFARLSEEQIETGLRELERAVAEDPGAPSPTFAEPLLTTERSAGVR</sequence>
<dbReference type="Proteomes" id="UP000598174">
    <property type="component" value="Unassembled WGS sequence"/>
</dbReference>
<proteinExistence type="predicted"/>
<organism evidence="2 3">
    <name type="scientific">Paractinoplanes ferrugineus</name>
    <dbReference type="NCBI Taxonomy" id="113564"/>
    <lineage>
        <taxon>Bacteria</taxon>
        <taxon>Bacillati</taxon>
        <taxon>Actinomycetota</taxon>
        <taxon>Actinomycetes</taxon>
        <taxon>Micromonosporales</taxon>
        <taxon>Micromonosporaceae</taxon>
        <taxon>Paractinoplanes</taxon>
    </lineage>
</organism>
<name>A0A919MLP9_9ACTN</name>
<comment type="caution">
    <text evidence="2">The sequence shown here is derived from an EMBL/GenBank/DDBJ whole genome shotgun (WGS) entry which is preliminary data.</text>
</comment>
<gene>
    <name evidence="2" type="ORF">Afe05nite_42920</name>
</gene>
<feature type="region of interest" description="Disordered" evidence="1">
    <location>
        <begin position="75"/>
        <end position="100"/>
    </location>
</feature>
<accession>A0A919MLP9</accession>